<keyword evidence="8" id="KW-0479">Metal-binding</keyword>
<evidence type="ECO:0000256" key="3">
    <source>
        <dbReference type="ARBA" id="ARBA00009528"/>
    </source>
</evidence>
<dbReference type="InterPro" id="IPR043472">
    <property type="entry name" value="Macro_dom-like"/>
</dbReference>
<dbReference type="SUPFAM" id="SSF52949">
    <property type="entry name" value="Macro domain-like"/>
    <property type="match status" value="1"/>
</dbReference>
<dbReference type="CDD" id="cd00433">
    <property type="entry name" value="Peptidase_M17"/>
    <property type="match status" value="1"/>
</dbReference>
<evidence type="ECO:0000256" key="5">
    <source>
        <dbReference type="ARBA" id="ARBA00022670"/>
    </source>
</evidence>
<sequence>MNVTAVAHDPVSFASPLLVLGCCEGKFADDALVAAMNVKLEGILASLFESGEFTGKLNSTMLIHTYGRLAAERLLLVGLGKRNELNLEKVRQAAGSAAKAVCSSRVPRFASLLHRPASSLPRAIDASLEGYLLGNYRFDVYKTQNMNEPLLEEMVMLARDESERGVMEKAVSDCMTVCNAVHFARDLVSQPGNVATPAYLANRAIDMAGRCGITCRVLEREEMESLSMEGILSVAKGSHNSPRFIILEYMTDVPKKRPVVLVGKGVTFDSGGISLKPREGMERMKDDMAGAAAVMGAMAAAAGLRLPLNIVGLIPVVENMPGGGAYKPGDVVRTMSGKTVEIVNTDAEGRMILADSLHYAQRYRPAALVDLATLTGACLVALGTIASGVMGNDSALIRTLMSAGESTGERLWELPLWDEYGELLKSDIADMKNSGGSHAGTISAAWFLQRHVGKTKWAHIDIAGTAWEEKGRPYNPKGATGVGVRLLVEYLQKTYCR</sequence>
<dbReference type="InterPro" id="IPR023042">
    <property type="entry name" value="Peptidase_M17_leu_NH2_pept"/>
</dbReference>
<dbReference type="NCBIfam" id="NF002073">
    <property type="entry name" value="PRK00913.1-2"/>
    <property type="match status" value="1"/>
</dbReference>
<keyword evidence="6 8" id="KW-0378">Hydrolase</keyword>
<feature type="binding site" evidence="8">
    <location>
        <position position="269"/>
    </location>
    <ligand>
        <name>Mn(2+)</name>
        <dbReference type="ChEBI" id="CHEBI:29035"/>
        <label>2</label>
    </ligand>
</feature>
<keyword evidence="5 8" id="KW-0645">Protease</keyword>
<name>A0ABX7Q653_9BACT</name>
<feature type="binding site" evidence="8">
    <location>
        <position position="346"/>
    </location>
    <ligand>
        <name>Mn(2+)</name>
        <dbReference type="ChEBI" id="CHEBI:29035"/>
        <label>1</label>
    </ligand>
</feature>
<feature type="domain" description="Cytosol aminopeptidase" evidence="9">
    <location>
        <begin position="344"/>
        <end position="351"/>
    </location>
</feature>
<evidence type="ECO:0000256" key="1">
    <source>
        <dbReference type="ARBA" id="ARBA00000135"/>
    </source>
</evidence>
<feature type="binding site" evidence="8">
    <location>
        <position position="348"/>
    </location>
    <ligand>
        <name>Mn(2+)</name>
        <dbReference type="ChEBI" id="CHEBI:29035"/>
        <label>2</label>
    </ligand>
</feature>
<dbReference type="HAMAP" id="MF_00181">
    <property type="entry name" value="Cytosol_peptidase_M17"/>
    <property type="match status" value="1"/>
</dbReference>
<feature type="binding site" evidence="8">
    <location>
        <position position="264"/>
    </location>
    <ligand>
        <name>Mn(2+)</name>
        <dbReference type="ChEBI" id="CHEBI:29035"/>
        <label>2</label>
    </ligand>
</feature>
<dbReference type="EC" id="3.4.11.10" evidence="8"/>
<evidence type="ECO:0000313" key="10">
    <source>
        <dbReference type="EMBL" id="QSV46580.1"/>
    </source>
</evidence>
<keyword evidence="4 8" id="KW-0031">Aminopeptidase</keyword>
<dbReference type="Gene3D" id="3.40.220.10">
    <property type="entry name" value="Leucine Aminopeptidase, subunit E, domain 1"/>
    <property type="match status" value="1"/>
</dbReference>
<dbReference type="Pfam" id="PF00883">
    <property type="entry name" value="Peptidase_M17"/>
    <property type="match status" value="1"/>
</dbReference>
<evidence type="ECO:0000256" key="2">
    <source>
        <dbReference type="ARBA" id="ARBA00000967"/>
    </source>
</evidence>
<dbReference type="GO" id="GO:0004177">
    <property type="term" value="F:aminopeptidase activity"/>
    <property type="evidence" value="ECO:0007669"/>
    <property type="project" value="UniProtKB-KW"/>
</dbReference>
<feature type="binding site" evidence="8">
    <location>
        <position position="348"/>
    </location>
    <ligand>
        <name>Mn(2+)</name>
        <dbReference type="ChEBI" id="CHEBI:29035"/>
        <label>1</label>
    </ligand>
</feature>
<keyword evidence="8" id="KW-0963">Cytoplasm</keyword>
<dbReference type="NCBIfam" id="NF002077">
    <property type="entry name" value="PRK00913.2-4"/>
    <property type="match status" value="1"/>
</dbReference>
<dbReference type="SUPFAM" id="SSF53187">
    <property type="entry name" value="Zn-dependent exopeptidases"/>
    <property type="match status" value="1"/>
</dbReference>
<evidence type="ECO:0000313" key="11">
    <source>
        <dbReference type="Proteomes" id="UP000663651"/>
    </source>
</evidence>
<evidence type="ECO:0000256" key="8">
    <source>
        <dbReference type="HAMAP-Rule" id="MF_00181"/>
    </source>
</evidence>
<dbReference type="RefSeq" id="WP_207164359.1">
    <property type="nucleotide sequence ID" value="NZ_CP071382.1"/>
</dbReference>
<dbReference type="InterPro" id="IPR008283">
    <property type="entry name" value="Peptidase_M17_N"/>
</dbReference>
<organism evidence="10 11">
    <name type="scientific">Geobacter benzoatilyticus</name>
    <dbReference type="NCBI Taxonomy" id="2815309"/>
    <lineage>
        <taxon>Bacteria</taxon>
        <taxon>Pseudomonadati</taxon>
        <taxon>Thermodesulfobacteriota</taxon>
        <taxon>Desulfuromonadia</taxon>
        <taxon>Geobacterales</taxon>
        <taxon>Geobacteraceae</taxon>
        <taxon>Geobacter</taxon>
    </lineage>
</organism>
<dbReference type="PANTHER" id="PTHR11963:SF23">
    <property type="entry name" value="CYTOSOL AMINOPEPTIDASE"/>
    <property type="match status" value="1"/>
</dbReference>
<feature type="binding site" evidence="8">
    <location>
        <position position="269"/>
    </location>
    <ligand>
        <name>Mn(2+)</name>
        <dbReference type="ChEBI" id="CHEBI:29035"/>
        <label>1</label>
    </ligand>
</feature>
<keyword evidence="11" id="KW-1185">Reference proteome</keyword>
<dbReference type="PROSITE" id="PS00631">
    <property type="entry name" value="CYTOSOL_AP"/>
    <property type="match status" value="1"/>
</dbReference>
<comment type="function">
    <text evidence="8">Presumably involved in the processing and regular turnover of intracellular proteins. Catalyzes the removal of unsubstituted N-terminal amino acids from various peptides.</text>
</comment>
<proteinExistence type="inferred from homology"/>
<dbReference type="InterPro" id="IPR011356">
    <property type="entry name" value="Leucine_aapep/pepB"/>
</dbReference>
<dbReference type="InterPro" id="IPR000819">
    <property type="entry name" value="Peptidase_M17_C"/>
</dbReference>
<comment type="catalytic activity">
    <reaction evidence="1 8">
        <text>Release of an N-terminal amino acid, Xaa-|-Yaa-, in which Xaa is preferably Leu, but may be other amino acids including Pro although not Arg or Lys, and Yaa may be Pro. Amino acid amides and methyl esters are also readily hydrolyzed, but rates on arylamides are exceedingly low.</text>
        <dbReference type="EC" id="3.4.11.1"/>
    </reaction>
</comment>
<dbReference type="PRINTS" id="PR00481">
    <property type="entry name" value="LAMNOPPTDASE"/>
</dbReference>
<dbReference type="Proteomes" id="UP000663651">
    <property type="component" value="Chromosome"/>
</dbReference>
<evidence type="ECO:0000256" key="7">
    <source>
        <dbReference type="ARBA" id="ARBA00023211"/>
    </source>
</evidence>
<evidence type="ECO:0000256" key="6">
    <source>
        <dbReference type="ARBA" id="ARBA00022801"/>
    </source>
</evidence>
<feature type="binding site" evidence="8">
    <location>
        <position position="287"/>
    </location>
    <ligand>
        <name>Mn(2+)</name>
        <dbReference type="ChEBI" id="CHEBI:29035"/>
        <label>2</label>
    </ligand>
</feature>
<comment type="subcellular location">
    <subcellularLocation>
        <location evidence="8">Cytoplasm</location>
    </subcellularLocation>
</comment>
<dbReference type="Pfam" id="PF02789">
    <property type="entry name" value="Peptidase_M17_N"/>
    <property type="match status" value="1"/>
</dbReference>
<evidence type="ECO:0000259" key="9">
    <source>
        <dbReference type="PROSITE" id="PS00631"/>
    </source>
</evidence>
<feature type="active site" evidence="8">
    <location>
        <position position="276"/>
    </location>
</feature>
<keyword evidence="7 8" id="KW-0464">Manganese</keyword>
<comment type="cofactor">
    <cofactor evidence="8">
        <name>Mn(2+)</name>
        <dbReference type="ChEBI" id="CHEBI:29035"/>
    </cofactor>
    <text evidence="8">Binds 2 manganese ions per subunit.</text>
</comment>
<dbReference type="EMBL" id="CP071382">
    <property type="protein sequence ID" value="QSV46580.1"/>
    <property type="molecule type" value="Genomic_DNA"/>
</dbReference>
<comment type="catalytic activity">
    <reaction evidence="2 8">
        <text>Release of an N-terminal amino acid, preferentially leucine, but not glutamic or aspartic acids.</text>
        <dbReference type="EC" id="3.4.11.10"/>
    </reaction>
</comment>
<comment type="similarity">
    <text evidence="3 8">Belongs to the peptidase M17 family.</text>
</comment>
<dbReference type="PANTHER" id="PTHR11963">
    <property type="entry name" value="LEUCINE AMINOPEPTIDASE-RELATED"/>
    <property type="match status" value="1"/>
</dbReference>
<dbReference type="EC" id="3.4.11.1" evidence="8"/>
<gene>
    <name evidence="8" type="primary">pepA</name>
    <name evidence="10" type="ORF">JZM60_04690</name>
</gene>
<protein>
    <recommendedName>
        <fullName evidence="8">Probable cytosol aminopeptidase</fullName>
        <ecNumber evidence="8">3.4.11.1</ecNumber>
    </recommendedName>
    <alternativeName>
        <fullName evidence="8">Leucine aminopeptidase</fullName>
        <shortName evidence="8">LAP</shortName>
        <ecNumber evidence="8">3.4.11.10</ecNumber>
    </alternativeName>
    <alternativeName>
        <fullName evidence="8">Leucyl aminopeptidase</fullName>
    </alternativeName>
</protein>
<reference evidence="10 11" key="1">
    <citation type="submission" date="2021-03" db="EMBL/GenBank/DDBJ databases">
        <title>Geobacter metallireducens gen. nov. sp. nov., a microorganism capable of coupling the complete oxidation of organic compounds to the reduction of iron and other metals.</title>
        <authorList>
            <person name="Li Y."/>
        </authorList>
    </citation>
    <scope>NUCLEOTIDE SEQUENCE [LARGE SCALE GENOMIC DNA]</scope>
    <source>
        <strain evidence="10 11">Jerry-YX</strain>
    </source>
</reference>
<dbReference type="NCBIfam" id="NF002083">
    <property type="entry name" value="PRK00913.3-5"/>
    <property type="match status" value="1"/>
</dbReference>
<dbReference type="NCBIfam" id="NF002074">
    <property type="entry name" value="PRK00913.1-4"/>
    <property type="match status" value="1"/>
</dbReference>
<evidence type="ECO:0000256" key="4">
    <source>
        <dbReference type="ARBA" id="ARBA00022438"/>
    </source>
</evidence>
<accession>A0ABX7Q653</accession>
<feature type="active site" evidence="8">
    <location>
        <position position="350"/>
    </location>
</feature>
<dbReference type="Gene3D" id="3.40.630.10">
    <property type="entry name" value="Zn peptidases"/>
    <property type="match status" value="1"/>
</dbReference>